<evidence type="ECO:0000256" key="1">
    <source>
        <dbReference type="SAM" id="MobiDB-lite"/>
    </source>
</evidence>
<feature type="compositionally biased region" description="Polar residues" evidence="1">
    <location>
        <begin position="387"/>
        <end position="403"/>
    </location>
</feature>
<feature type="domain" description="UBA" evidence="2">
    <location>
        <begin position="230"/>
        <end position="270"/>
    </location>
</feature>
<evidence type="ECO:0000313" key="3">
    <source>
        <dbReference type="EMBL" id="ESW18176.1"/>
    </source>
</evidence>
<dbReference type="EMBL" id="CM002293">
    <property type="protein sequence ID" value="ESW18176.1"/>
    <property type="molecule type" value="Genomic_DNA"/>
</dbReference>
<name>V7BNN0_PHAVU</name>
<dbReference type="Pfam" id="PF22562">
    <property type="entry name" value="UBA_7"/>
    <property type="match status" value="1"/>
</dbReference>
<feature type="region of interest" description="Disordered" evidence="1">
    <location>
        <begin position="333"/>
        <end position="450"/>
    </location>
</feature>
<feature type="region of interest" description="Disordered" evidence="1">
    <location>
        <begin position="76"/>
        <end position="104"/>
    </location>
</feature>
<dbReference type="Gene3D" id="1.10.8.10">
    <property type="entry name" value="DNA helicase RuvA subunit, C-terminal domain"/>
    <property type="match status" value="1"/>
</dbReference>
<evidence type="ECO:0000313" key="4">
    <source>
        <dbReference type="Proteomes" id="UP000000226"/>
    </source>
</evidence>
<feature type="compositionally biased region" description="Polar residues" evidence="1">
    <location>
        <begin position="433"/>
        <end position="450"/>
    </location>
</feature>
<feature type="region of interest" description="Disordered" evidence="1">
    <location>
        <begin position="678"/>
        <end position="704"/>
    </location>
</feature>
<proteinExistence type="predicted"/>
<dbReference type="Proteomes" id="UP000000226">
    <property type="component" value="Chromosome 6"/>
</dbReference>
<gene>
    <name evidence="3" type="ORF">PHAVU_006G019400g</name>
</gene>
<sequence>MFKKIKEKFTRYGQFFISLFAKFRISSLSLNQNPNSPNFTFQHRKTYLSPSGSKFPTVFPFYSSILRDIFSTKEMSPSKSKSKEKKAGKEAQKSAAKSSGSANAVAGVPASAYNPILGTFHTLEMQPASTSQVQLNGRFRNIDETDEPPAGSVVAGVEYDSVSNNGSWSGESEDHKEKSSNPPARLEAVPGADNDKREKIRQKNERKHQRQKERRAQELHDRSSGYIMSRKLEALAQQLVAMGFSHERATVALILNEGRVEESVAWLFEGGEEADNHKDANIAGSNLKIDISEELARIADLEIKYSFSKQEVERAVVACEGDLDKAAESLRELKLERPSGSPKPDEIGDPPSFGSKQSGVLNQNARPQTKPILSPNQLKKDEKDFNYTKQAVTGGSVESSNRPVQPLKRIQPKSDWAKSQQASIPADKRWPSAGSNPSVSYSLASPLQVSPTPAKTEASYMAVGGDYKNLQPGPARESVIVMQRPQTVNTKQIPAASLSSSPPGIAASWYPANSVEVMRSNGFMSHPPSSKSLSSNYFSSNPMYHQLQGQPPQQFVAGNSSSVDLQQTNRGNSPWNRTMAVSPTLAAASSLGLFSGLGSAATSGSTSPVDWSTGGSMQFDYTNIDWSLDRGLSPPRSNALLLGLSPFTKSSALYSSNASGVVPQPAIRSLPSNGSIVPLPGLQDGGVSSAETSGSREWSSPFEGKDLFSLPRQFVSSPSL</sequence>
<dbReference type="eggNOG" id="ENOG502QQDY">
    <property type="taxonomic scope" value="Eukaryota"/>
</dbReference>
<dbReference type="PANTHER" id="PTHR35294">
    <property type="entry name" value="UBIQUITIN-ASSOCIATED/TRANSLATION ELONGATION FACTOR EF1B PROTEIN"/>
    <property type="match status" value="1"/>
</dbReference>
<evidence type="ECO:0000259" key="2">
    <source>
        <dbReference type="PROSITE" id="PS50030"/>
    </source>
</evidence>
<feature type="region of interest" description="Disordered" evidence="1">
    <location>
        <begin position="161"/>
        <end position="223"/>
    </location>
</feature>
<feature type="compositionally biased region" description="Polar residues" evidence="1">
    <location>
        <begin position="689"/>
        <end position="698"/>
    </location>
</feature>
<dbReference type="SUPFAM" id="SSF46934">
    <property type="entry name" value="UBA-like"/>
    <property type="match status" value="1"/>
</dbReference>
<keyword evidence="4" id="KW-1185">Reference proteome</keyword>
<dbReference type="InterPro" id="IPR015940">
    <property type="entry name" value="UBA"/>
</dbReference>
<organism evidence="3 4">
    <name type="scientific">Phaseolus vulgaris</name>
    <name type="common">Kidney bean</name>
    <name type="synonym">French bean</name>
    <dbReference type="NCBI Taxonomy" id="3885"/>
    <lineage>
        <taxon>Eukaryota</taxon>
        <taxon>Viridiplantae</taxon>
        <taxon>Streptophyta</taxon>
        <taxon>Embryophyta</taxon>
        <taxon>Tracheophyta</taxon>
        <taxon>Spermatophyta</taxon>
        <taxon>Magnoliopsida</taxon>
        <taxon>eudicotyledons</taxon>
        <taxon>Gunneridae</taxon>
        <taxon>Pentapetalae</taxon>
        <taxon>rosids</taxon>
        <taxon>fabids</taxon>
        <taxon>Fabales</taxon>
        <taxon>Fabaceae</taxon>
        <taxon>Papilionoideae</taxon>
        <taxon>50 kb inversion clade</taxon>
        <taxon>NPAAA clade</taxon>
        <taxon>indigoferoid/millettioid clade</taxon>
        <taxon>Phaseoleae</taxon>
        <taxon>Phaseolus</taxon>
    </lineage>
</organism>
<dbReference type="OMA" id="TTALMMN"/>
<accession>V7BNN0</accession>
<feature type="compositionally biased region" description="Basic and acidic residues" evidence="1">
    <location>
        <begin position="193"/>
        <end position="203"/>
    </location>
</feature>
<dbReference type="STRING" id="3885.V7BNN0"/>
<dbReference type="AlphaFoldDB" id="V7BNN0"/>
<feature type="compositionally biased region" description="Basic and acidic residues" evidence="1">
    <location>
        <begin position="214"/>
        <end position="223"/>
    </location>
</feature>
<feature type="compositionally biased region" description="Basic residues" evidence="1">
    <location>
        <begin position="204"/>
        <end position="213"/>
    </location>
</feature>
<protein>
    <recommendedName>
        <fullName evidence="2">UBA domain-containing protein</fullName>
    </recommendedName>
</protein>
<feature type="compositionally biased region" description="Low complexity" evidence="1">
    <location>
        <begin position="93"/>
        <end position="104"/>
    </location>
</feature>
<dbReference type="OrthoDB" id="515654at2759"/>
<feature type="compositionally biased region" description="Polar residues" evidence="1">
    <location>
        <begin position="161"/>
        <end position="170"/>
    </location>
</feature>
<dbReference type="PANTHER" id="PTHR35294:SF1">
    <property type="entry name" value="OS05G0409000 PROTEIN"/>
    <property type="match status" value="1"/>
</dbReference>
<dbReference type="PROSITE" id="PS50030">
    <property type="entry name" value="UBA"/>
    <property type="match status" value="1"/>
</dbReference>
<feature type="compositionally biased region" description="Polar residues" evidence="1">
    <location>
        <begin position="354"/>
        <end position="367"/>
    </location>
</feature>
<dbReference type="SMART" id="SM00165">
    <property type="entry name" value="UBA"/>
    <property type="match status" value="2"/>
</dbReference>
<reference evidence="4" key="1">
    <citation type="journal article" date="2014" name="Nat. Genet.">
        <title>A reference genome for common bean and genome-wide analysis of dual domestications.</title>
        <authorList>
            <person name="Schmutz J."/>
            <person name="McClean P.E."/>
            <person name="Mamidi S."/>
            <person name="Wu G.A."/>
            <person name="Cannon S.B."/>
            <person name="Grimwood J."/>
            <person name="Jenkins J."/>
            <person name="Shu S."/>
            <person name="Song Q."/>
            <person name="Chavarro C."/>
            <person name="Torres-Torres M."/>
            <person name="Geffroy V."/>
            <person name="Moghaddam S.M."/>
            <person name="Gao D."/>
            <person name="Abernathy B."/>
            <person name="Barry K."/>
            <person name="Blair M."/>
            <person name="Brick M.A."/>
            <person name="Chovatia M."/>
            <person name="Gepts P."/>
            <person name="Goodstein D.M."/>
            <person name="Gonzales M."/>
            <person name="Hellsten U."/>
            <person name="Hyten D.L."/>
            <person name="Jia G."/>
            <person name="Kelly J.D."/>
            <person name="Kudrna D."/>
            <person name="Lee R."/>
            <person name="Richard M.M."/>
            <person name="Miklas P.N."/>
            <person name="Osorno J.M."/>
            <person name="Rodrigues J."/>
            <person name="Thareau V."/>
            <person name="Urrea C.A."/>
            <person name="Wang M."/>
            <person name="Yu Y."/>
            <person name="Zhang M."/>
            <person name="Wing R.A."/>
            <person name="Cregan P.B."/>
            <person name="Rokhsar D.S."/>
            <person name="Jackson S.A."/>
        </authorList>
    </citation>
    <scope>NUCLEOTIDE SEQUENCE [LARGE SCALE GENOMIC DNA]</scope>
    <source>
        <strain evidence="4">cv. G19833</strain>
    </source>
</reference>
<dbReference type="InterPro" id="IPR009060">
    <property type="entry name" value="UBA-like_sf"/>
</dbReference>
<dbReference type="Gramene" id="ESW18176">
    <property type="protein sequence ID" value="ESW18176"/>
    <property type="gene ID" value="PHAVU_006G019400g"/>
</dbReference>